<dbReference type="NCBIfam" id="TIGR03261">
    <property type="entry name" value="phnS2"/>
    <property type="match status" value="1"/>
</dbReference>
<dbReference type="GO" id="GO:0030288">
    <property type="term" value="C:outer membrane-bounded periplasmic space"/>
    <property type="evidence" value="ECO:0007669"/>
    <property type="project" value="TreeGrafter"/>
</dbReference>
<feature type="chain" id="PRO_5018075084" evidence="2">
    <location>
        <begin position="23"/>
        <end position="337"/>
    </location>
</feature>
<evidence type="ECO:0000256" key="1">
    <source>
        <dbReference type="ARBA" id="ARBA00022729"/>
    </source>
</evidence>
<dbReference type="GO" id="GO:0015888">
    <property type="term" value="P:thiamine transport"/>
    <property type="evidence" value="ECO:0007669"/>
    <property type="project" value="TreeGrafter"/>
</dbReference>
<dbReference type="GO" id="GO:0030975">
    <property type="term" value="F:thiamine binding"/>
    <property type="evidence" value="ECO:0007669"/>
    <property type="project" value="TreeGrafter"/>
</dbReference>
<sequence length="337" mass="36572">MKSFKLLALTALMAATSLPSLAQAKTDLTVYTAFETDLLSKYKSAFEQDNPDIDIHWVRDSTGVITSRLLAEGKNSPADVVWGLAASSLQLLKDRGLMATSTPANADEITDAYKDQSKNPAWYGNDGMFAAVCFNKALAKKNNIPEPHSWQDLTKPVYKGLISMPNPASSGTGYMQVSAWLQSMGEDKGWAYMDALDKNVLQYQHSGSKPCAQAATGEVVVGISLAVRGAILKTQGAPLDVIVLDNAGWDLEAVGITSSSKHKAASERLLEWSLSKKANEMYNENYPIVGNKTVNTKGKASTNNYPDVSGKKLDNDFSVMASERDGILKKWGSRYSQ</sequence>
<dbReference type="OrthoDB" id="9769567at2"/>
<dbReference type="AlphaFoldDB" id="A0A3N2E1H7"/>
<dbReference type="SUPFAM" id="SSF53850">
    <property type="entry name" value="Periplasmic binding protein-like II"/>
    <property type="match status" value="1"/>
</dbReference>
<dbReference type="PIRSF" id="PIRSF002825">
    <property type="entry name" value="CfbpA"/>
    <property type="match status" value="1"/>
</dbReference>
<dbReference type="CDD" id="cd13544">
    <property type="entry name" value="PBP2_Fbp_like_1"/>
    <property type="match status" value="1"/>
</dbReference>
<organism evidence="3 4">
    <name type="scientific">Sinobacterium caligoides</name>
    <dbReference type="NCBI Taxonomy" id="933926"/>
    <lineage>
        <taxon>Bacteria</taxon>
        <taxon>Pseudomonadati</taxon>
        <taxon>Pseudomonadota</taxon>
        <taxon>Gammaproteobacteria</taxon>
        <taxon>Cellvibrionales</taxon>
        <taxon>Spongiibacteraceae</taxon>
        <taxon>Sinobacterium</taxon>
    </lineage>
</organism>
<dbReference type="GO" id="GO:0030976">
    <property type="term" value="F:thiamine pyrophosphate binding"/>
    <property type="evidence" value="ECO:0007669"/>
    <property type="project" value="TreeGrafter"/>
</dbReference>
<dbReference type="InterPro" id="IPR017663">
    <property type="entry name" value="ABC_2-AEP-bd"/>
</dbReference>
<dbReference type="Gene3D" id="3.40.190.10">
    <property type="entry name" value="Periplasmic binding protein-like II"/>
    <property type="match status" value="2"/>
</dbReference>
<dbReference type="EMBL" id="RKHR01000003">
    <property type="protein sequence ID" value="ROS05425.1"/>
    <property type="molecule type" value="Genomic_DNA"/>
</dbReference>
<dbReference type="PANTHER" id="PTHR30006">
    <property type="entry name" value="THIAMINE-BINDING PERIPLASMIC PROTEIN-RELATED"/>
    <property type="match status" value="1"/>
</dbReference>
<evidence type="ECO:0000256" key="2">
    <source>
        <dbReference type="SAM" id="SignalP"/>
    </source>
</evidence>
<dbReference type="PANTHER" id="PTHR30006:SF2">
    <property type="entry name" value="ABC TRANSPORTER SUBSTRATE-BINDING PROTEIN"/>
    <property type="match status" value="1"/>
</dbReference>
<dbReference type="RefSeq" id="WP_123711331.1">
    <property type="nucleotide sequence ID" value="NZ_RKHR01000003.1"/>
</dbReference>
<keyword evidence="1 2" id="KW-0732">Signal</keyword>
<proteinExistence type="predicted"/>
<name>A0A3N2E1H7_9GAMM</name>
<accession>A0A3N2E1H7</accession>
<protein>
    <submittedName>
        <fullName evidence="3">Iron(III) transport system substrate-binding protein</fullName>
    </submittedName>
</protein>
<keyword evidence="4" id="KW-1185">Reference proteome</keyword>
<reference evidence="3 4" key="1">
    <citation type="submission" date="2018-11" db="EMBL/GenBank/DDBJ databases">
        <title>Genomic Encyclopedia of Type Strains, Phase IV (KMG-IV): sequencing the most valuable type-strain genomes for metagenomic binning, comparative biology and taxonomic classification.</title>
        <authorList>
            <person name="Goeker M."/>
        </authorList>
    </citation>
    <scope>NUCLEOTIDE SEQUENCE [LARGE SCALE GENOMIC DNA]</scope>
    <source>
        <strain evidence="3 4">DSM 100316</strain>
    </source>
</reference>
<dbReference type="Proteomes" id="UP000275394">
    <property type="component" value="Unassembled WGS sequence"/>
</dbReference>
<comment type="caution">
    <text evidence="3">The sequence shown here is derived from an EMBL/GenBank/DDBJ whole genome shotgun (WGS) entry which is preliminary data.</text>
</comment>
<dbReference type="Pfam" id="PF13343">
    <property type="entry name" value="SBP_bac_6"/>
    <property type="match status" value="1"/>
</dbReference>
<dbReference type="InterPro" id="IPR026045">
    <property type="entry name" value="Ferric-bd"/>
</dbReference>
<evidence type="ECO:0000313" key="4">
    <source>
        <dbReference type="Proteomes" id="UP000275394"/>
    </source>
</evidence>
<gene>
    <name evidence="3" type="ORF">EDC56_0955</name>
</gene>
<feature type="signal peptide" evidence="2">
    <location>
        <begin position="1"/>
        <end position="22"/>
    </location>
</feature>
<evidence type="ECO:0000313" key="3">
    <source>
        <dbReference type="EMBL" id="ROS05425.1"/>
    </source>
</evidence>